<keyword evidence="3" id="KW-1185">Reference proteome</keyword>
<keyword evidence="1" id="KW-1133">Transmembrane helix</keyword>
<organism evidence="2 3">
    <name type="scientific">Streptomyces monticola</name>
    <dbReference type="NCBI Taxonomy" id="2666263"/>
    <lineage>
        <taxon>Bacteria</taxon>
        <taxon>Bacillati</taxon>
        <taxon>Actinomycetota</taxon>
        <taxon>Actinomycetes</taxon>
        <taxon>Kitasatosporales</taxon>
        <taxon>Streptomycetaceae</taxon>
        <taxon>Streptomyces</taxon>
    </lineage>
</organism>
<comment type="caution">
    <text evidence="2">The sequence shown here is derived from an EMBL/GenBank/DDBJ whole genome shotgun (WGS) entry which is preliminary data.</text>
</comment>
<proteinExistence type="predicted"/>
<feature type="transmembrane region" description="Helical" evidence="1">
    <location>
        <begin position="91"/>
        <end position="111"/>
    </location>
</feature>
<keyword evidence="1" id="KW-0472">Membrane</keyword>
<reference evidence="3" key="1">
    <citation type="journal article" date="2019" name="Int. J. Syst. Evol. Microbiol.">
        <title>The Global Catalogue of Microorganisms (GCM) 10K type strain sequencing project: providing services to taxonomists for standard genome sequencing and annotation.</title>
        <authorList>
            <consortium name="The Broad Institute Genomics Platform"/>
            <consortium name="The Broad Institute Genome Sequencing Center for Infectious Disease"/>
            <person name="Wu L."/>
            <person name="Ma J."/>
        </authorList>
    </citation>
    <scope>NUCLEOTIDE SEQUENCE [LARGE SCALE GENOMIC DNA]</scope>
    <source>
        <strain evidence="3">SYNS20</strain>
    </source>
</reference>
<accession>A0ABW2JU59</accession>
<feature type="transmembrane region" description="Helical" evidence="1">
    <location>
        <begin position="117"/>
        <end position="135"/>
    </location>
</feature>
<feature type="transmembrane region" description="Helical" evidence="1">
    <location>
        <begin position="6"/>
        <end position="29"/>
    </location>
</feature>
<name>A0ABW2JU59_9ACTN</name>
<keyword evidence="1" id="KW-0812">Transmembrane</keyword>
<evidence type="ECO:0000313" key="2">
    <source>
        <dbReference type="EMBL" id="MFC7308958.1"/>
    </source>
</evidence>
<dbReference type="PANTHER" id="PTHR35007:SF1">
    <property type="entry name" value="PILUS ASSEMBLY PROTEIN"/>
    <property type="match status" value="1"/>
</dbReference>
<evidence type="ECO:0008006" key="4">
    <source>
        <dbReference type="Google" id="ProtNLM"/>
    </source>
</evidence>
<evidence type="ECO:0000313" key="3">
    <source>
        <dbReference type="Proteomes" id="UP001596523"/>
    </source>
</evidence>
<dbReference type="Proteomes" id="UP001596523">
    <property type="component" value="Unassembled WGS sequence"/>
</dbReference>
<dbReference type="EMBL" id="JBHTCF010000018">
    <property type="protein sequence ID" value="MFC7308958.1"/>
    <property type="molecule type" value="Genomic_DNA"/>
</dbReference>
<dbReference type="PANTHER" id="PTHR35007">
    <property type="entry name" value="INTEGRAL MEMBRANE PROTEIN-RELATED"/>
    <property type="match status" value="1"/>
</dbReference>
<sequence length="293" mass="31338">MNIIGVLVVAGCVAGAGIALLVGELVPAAPRLGPALRRLNPPPPAPATEAQAASAQGTFGAWLLRRMPLTLPRTDLALLGQAPEQFLINKVSYAFAGLLFPVVVLGGWTLLGLSVPLVLPGVVGVVLAAVLWFWPDFSLHSDAARARIEFSYATAAFLELVALRMASNRDTAQALEDAALIGRGWAFVRLQEALLRARTEKSSPWQALEDMGQHLKLPVLTDLADIMRLSEQDGAAVYDTLRGRARSLRTELLATDATEANRDSEKLSAPGALLCVLAMFLIAFPAVLNMFRL</sequence>
<dbReference type="RefSeq" id="WP_381837428.1">
    <property type="nucleotide sequence ID" value="NZ_JBHTCF010000018.1"/>
</dbReference>
<gene>
    <name evidence="2" type="ORF">ACFQVC_32720</name>
</gene>
<feature type="transmembrane region" description="Helical" evidence="1">
    <location>
        <begin position="271"/>
        <end position="291"/>
    </location>
</feature>
<protein>
    <recommendedName>
        <fullName evidence="4">Type II secretion system protein GspF domain-containing protein</fullName>
    </recommendedName>
</protein>
<evidence type="ECO:0000256" key="1">
    <source>
        <dbReference type="SAM" id="Phobius"/>
    </source>
</evidence>